<dbReference type="SMART" id="SM00881">
    <property type="entry name" value="CoA_binding"/>
    <property type="match status" value="1"/>
</dbReference>
<dbReference type="InterPro" id="IPR036291">
    <property type="entry name" value="NAD(P)-bd_dom_sf"/>
</dbReference>
<dbReference type="Pfam" id="PF19045">
    <property type="entry name" value="Ligase_CoA_2"/>
    <property type="match status" value="1"/>
</dbReference>
<dbReference type="GO" id="GO:0043758">
    <property type="term" value="F:acetate-CoA ligase (ADP-forming) activity"/>
    <property type="evidence" value="ECO:0007669"/>
    <property type="project" value="InterPro"/>
</dbReference>
<organism evidence="6 7">
    <name type="scientific">Desulfatitalea alkaliphila</name>
    <dbReference type="NCBI Taxonomy" id="2929485"/>
    <lineage>
        <taxon>Bacteria</taxon>
        <taxon>Pseudomonadati</taxon>
        <taxon>Thermodesulfobacteriota</taxon>
        <taxon>Desulfobacteria</taxon>
        <taxon>Desulfobacterales</taxon>
        <taxon>Desulfosarcinaceae</taxon>
        <taxon>Desulfatitalea</taxon>
    </lineage>
</organism>
<keyword evidence="2" id="KW-0547">Nucleotide-binding</keyword>
<dbReference type="InterPro" id="IPR051538">
    <property type="entry name" value="Acyl-CoA_Synth/Transferase"/>
</dbReference>
<dbReference type="InterPro" id="IPR013815">
    <property type="entry name" value="ATP_grasp_subdomain_1"/>
</dbReference>
<gene>
    <name evidence="6" type="ORF">MRX98_19690</name>
</gene>
<evidence type="ECO:0000313" key="7">
    <source>
        <dbReference type="Proteomes" id="UP001165427"/>
    </source>
</evidence>
<dbReference type="Gene3D" id="3.30.1490.20">
    <property type="entry name" value="ATP-grasp fold, A domain"/>
    <property type="match status" value="1"/>
</dbReference>
<dbReference type="Gene3D" id="3.40.50.261">
    <property type="entry name" value="Succinyl-CoA synthetase domains"/>
    <property type="match status" value="2"/>
</dbReference>
<keyword evidence="7" id="KW-1185">Reference proteome</keyword>
<dbReference type="Pfam" id="PF13549">
    <property type="entry name" value="ATP-grasp_5"/>
    <property type="match status" value="1"/>
</dbReference>
<evidence type="ECO:0000256" key="1">
    <source>
        <dbReference type="ARBA" id="ARBA00022598"/>
    </source>
</evidence>
<dbReference type="Pfam" id="PF13607">
    <property type="entry name" value="Succ_CoA_lig"/>
    <property type="match status" value="1"/>
</dbReference>
<dbReference type="RefSeq" id="WP_246914190.1">
    <property type="nucleotide sequence ID" value="NZ_JALJRB010000034.1"/>
</dbReference>
<dbReference type="EMBL" id="JALJRB010000034">
    <property type="protein sequence ID" value="MCJ8502808.1"/>
    <property type="molecule type" value="Genomic_DNA"/>
</dbReference>
<keyword evidence="1 6" id="KW-0436">Ligase</keyword>
<keyword evidence="3" id="KW-0067">ATP-binding</keyword>
<dbReference type="PANTHER" id="PTHR43334">
    <property type="entry name" value="ACETATE--COA LIGASE [ADP-FORMING]"/>
    <property type="match status" value="1"/>
</dbReference>
<dbReference type="FunFam" id="3.30.1490.20:FF:000020">
    <property type="entry name" value="Protein lysine acetyltransferase"/>
    <property type="match status" value="1"/>
</dbReference>
<dbReference type="PANTHER" id="PTHR43334:SF1">
    <property type="entry name" value="3-HYDROXYPROPIONATE--COA LIGASE [ADP-FORMING]"/>
    <property type="match status" value="1"/>
</dbReference>
<dbReference type="Proteomes" id="UP001165427">
    <property type="component" value="Unassembled WGS sequence"/>
</dbReference>
<feature type="domain" description="CoA-binding" evidence="5">
    <location>
        <begin position="7"/>
        <end position="102"/>
    </location>
</feature>
<evidence type="ECO:0000313" key="6">
    <source>
        <dbReference type="EMBL" id="MCJ8502808.1"/>
    </source>
</evidence>
<dbReference type="SUPFAM" id="SSF52210">
    <property type="entry name" value="Succinyl-CoA synthetase domains"/>
    <property type="match status" value="2"/>
</dbReference>
<name>A0AA41RDG8_9BACT</name>
<comment type="caution">
    <text evidence="6">The sequence shown here is derived from an EMBL/GenBank/DDBJ whole genome shotgun (WGS) entry which is preliminary data.</text>
</comment>
<evidence type="ECO:0000259" key="5">
    <source>
        <dbReference type="SMART" id="SM00881"/>
    </source>
</evidence>
<dbReference type="InterPro" id="IPR043938">
    <property type="entry name" value="Ligase_CoA_dom"/>
</dbReference>
<dbReference type="Pfam" id="PF13380">
    <property type="entry name" value="CoA_binding_2"/>
    <property type="match status" value="1"/>
</dbReference>
<dbReference type="Gene3D" id="3.40.50.720">
    <property type="entry name" value="NAD(P)-binding Rossmann-like Domain"/>
    <property type="match status" value="1"/>
</dbReference>
<accession>A0AA41RDG8</accession>
<dbReference type="AlphaFoldDB" id="A0AA41RDG8"/>
<protein>
    <submittedName>
        <fullName evidence="6">Acetate--CoA ligase family protein</fullName>
    </submittedName>
</protein>
<evidence type="ECO:0000256" key="3">
    <source>
        <dbReference type="ARBA" id="ARBA00022840"/>
    </source>
</evidence>
<evidence type="ECO:0000256" key="4">
    <source>
        <dbReference type="ARBA" id="ARBA00060888"/>
    </source>
</evidence>
<dbReference type="InterPro" id="IPR003781">
    <property type="entry name" value="CoA-bd"/>
</dbReference>
<evidence type="ECO:0000256" key="2">
    <source>
        <dbReference type="ARBA" id="ARBA00022741"/>
    </source>
</evidence>
<sequence>MKDLDAIFSPRSVAVVGASTTPGKVGHDIFVNILKGGYRGVLYPVNPNAESIACVRAYPSIADIPYPLDLAMLIVPPKIALQSVQQAIDKGVKGVVIVSAGFKEVGGEGLAIENQITQLCRDNDVRLVGPNCLGVINPLADVRLNASFSARMPKPGNVSFISQSGALCTAVLDFAGERDFGFSKFISIGNKADVDEVDLLRYFQDDPDTEVIMIYVEELQRGQAFIEIAKQITGGNRPKPILVIKSGRTSAGAQAAASHTGSLAGSEAVYDAIFAQSGIIRVERIDELFDYAIAFAYKNENALGKMRRKVPHGNRVAIVTNAGGPGIVATDMTVVSGLELATFSEETVEVLQSHLPATANVHNPVDIIGDAAQDRYERALNAVIRDEGVDGALVILTPQSMTNAIGTAKVIVSIAQRSHKPILCCFMGIVDVSAGVKYLQENGVPVYPFPEQAARSFGAIYRYAKWLNRQELAPYHFKHDKAGARKIVEACVNDGQCYMGELTGVHLLKCYGFDVLPTELALTGDEAVAKAEEMGYPVAMKIVSAQIIHKSDAGGVRINVADAEAVKAAFEEIVANAKAFKADAIIDGVLVQKMAPKGQEVILGATRYPKFGHLLMFGSGGVSVEVFKDVTFRLAPINRNSARQMVRGIKAFTMLSGFRNMPKADLTILEKLIVSLSDLVTDNPEIKELDINPLLVHPEGQGATVADCRFILEPEEN</sequence>
<dbReference type="InterPro" id="IPR016102">
    <property type="entry name" value="Succinyl-CoA_synth-like"/>
</dbReference>
<comment type="similarity">
    <text evidence="4">In the N-terminal section; belongs to the acetate CoA ligase alpha subunit family.</text>
</comment>
<dbReference type="GO" id="GO:0005524">
    <property type="term" value="F:ATP binding"/>
    <property type="evidence" value="ECO:0007669"/>
    <property type="project" value="UniProtKB-KW"/>
</dbReference>
<dbReference type="SUPFAM" id="SSF56059">
    <property type="entry name" value="Glutathione synthetase ATP-binding domain-like"/>
    <property type="match status" value="1"/>
</dbReference>
<dbReference type="SUPFAM" id="SSF51735">
    <property type="entry name" value="NAD(P)-binding Rossmann-fold domains"/>
    <property type="match status" value="1"/>
</dbReference>
<reference evidence="6" key="1">
    <citation type="submission" date="2022-04" db="EMBL/GenBank/DDBJ databases">
        <title>Desulfatitalea alkaliphila sp. nov., a novel anaerobic sulfate-reducing bacterium isolated from terrestrial mud volcano, Taman Peninsula, Russia.</title>
        <authorList>
            <person name="Khomyakova M.A."/>
            <person name="Merkel A.Y."/>
            <person name="Slobodkin A.I."/>
        </authorList>
    </citation>
    <scope>NUCLEOTIDE SEQUENCE</scope>
    <source>
        <strain evidence="6">M08but</strain>
    </source>
</reference>
<dbReference type="InterPro" id="IPR032875">
    <property type="entry name" value="Succ_CoA_lig_flav_dom"/>
</dbReference>
<dbReference type="Gene3D" id="3.30.470.20">
    <property type="entry name" value="ATP-grasp fold, B domain"/>
    <property type="match status" value="1"/>
</dbReference>
<proteinExistence type="inferred from homology"/>